<evidence type="ECO:0000256" key="2">
    <source>
        <dbReference type="ARBA" id="ARBA00022598"/>
    </source>
</evidence>
<dbReference type="InterPro" id="IPR003850">
    <property type="entry name" value="PurS"/>
</dbReference>
<evidence type="ECO:0000256" key="1">
    <source>
        <dbReference type="ARBA" id="ARBA00022490"/>
    </source>
</evidence>
<comment type="subunit">
    <text evidence="6">Part of the FGAM synthase complex composed of 1 PurL, 1 PurQ and 2 PurS subunits.</text>
</comment>
<evidence type="ECO:0000256" key="5">
    <source>
        <dbReference type="ARBA" id="ARBA00022840"/>
    </source>
</evidence>
<keyword evidence="4 6" id="KW-0658">Purine biosynthesis</keyword>
<evidence type="ECO:0000313" key="7">
    <source>
        <dbReference type="EMBL" id="MFC4652221.1"/>
    </source>
</evidence>
<keyword evidence="1 6" id="KW-0963">Cytoplasm</keyword>
<evidence type="ECO:0000313" key="8">
    <source>
        <dbReference type="Proteomes" id="UP001595987"/>
    </source>
</evidence>
<dbReference type="PANTHER" id="PTHR34696">
    <property type="entry name" value="PHOSPHORIBOSYLFORMYLGLYCINAMIDINE SYNTHASE SUBUNIT PURS"/>
    <property type="match status" value="1"/>
</dbReference>
<gene>
    <name evidence="6 7" type="primary">purS</name>
    <name evidence="7" type="ORF">ACFO26_04805</name>
</gene>
<dbReference type="HAMAP" id="MF_01926">
    <property type="entry name" value="PurS"/>
    <property type="match status" value="1"/>
</dbReference>
<sequence>MTKVRVYVTYKASILDPEAQAIKGATSKMGYSEIKELRMGKYFDFEVEADESTAKEKVAAIANELLANPNMETYTVEILGDN</sequence>
<keyword evidence="8" id="KW-1185">Reference proteome</keyword>
<dbReference type="Pfam" id="PF02700">
    <property type="entry name" value="PurS"/>
    <property type="match status" value="1"/>
</dbReference>
<comment type="pathway">
    <text evidence="6">Purine metabolism; IMP biosynthesis via de novo pathway; 5-amino-1-(5-phospho-D-ribosyl)imidazole from N(2)-formyl-N(1)-(5-phospho-D-ribosyl)glycinamide: step 1/2.</text>
</comment>
<evidence type="ECO:0000256" key="6">
    <source>
        <dbReference type="HAMAP-Rule" id="MF_01926"/>
    </source>
</evidence>
<dbReference type="GO" id="GO:0004642">
    <property type="term" value="F:phosphoribosylformylglycinamidine synthase activity"/>
    <property type="evidence" value="ECO:0007669"/>
    <property type="project" value="UniProtKB-EC"/>
</dbReference>
<dbReference type="NCBIfam" id="NF004630">
    <property type="entry name" value="PRK05974.1"/>
    <property type="match status" value="1"/>
</dbReference>
<keyword evidence="2 6" id="KW-0436">Ligase</keyword>
<evidence type="ECO:0000256" key="4">
    <source>
        <dbReference type="ARBA" id="ARBA00022755"/>
    </source>
</evidence>
<dbReference type="Proteomes" id="UP001595987">
    <property type="component" value="Unassembled WGS sequence"/>
</dbReference>
<organism evidence="7 8">
    <name type="scientific">Lactococcus nasutitermitis</name>
    <dbReference type="NCBI Taxonomy" id="1652957"/>
    <lineage>
        <taxon>Bacteria</taxon>
        <taxon>Bacillati</taxon>
        <taxon>Bacillota</taxon>
        <taxon>Bacilli</taxon>
        <taxon>Lactobacillales</taxon>
        <taxon>Streptococcaceae</taxon>
        <taxon>Lactococcus</taxon>
    </lineage>
</organism>
<comment type="subcellular location">
    <subcellularLocation>
        <location evidence="6">Cytoplasm</location>
    </subcellularLocation>
</comment>
<dbReference type="PANTHER" id="PTHR34696:SF1">
    <property type="entry name" value="PHOSPHORIBOSYLFORMYLGLYCINAMIDINE SYNTHASE SUBUNIT PURS"/>
    <property type="match status" value="1"/>
</dbReference>
<name>A0ABV9JCR9_9LACT</name>
<keyword evidence="3 6" id="KW-0547">Nucleotide-binding</keyword>
<proteinExistence type="inferred from homology"/>
<evidence type="ECO:0000256" key="3">
    <source>
        <dbReference type="ARBA" id="ARBA00022741"/>
    </source>
</evidence>
<dbReference type="RefSeq" id="WP_213535315.1">
    <property type="nucleotide sequence ID" value="NZ_BOVQ01000004.1"/>
</dbReference>
<dbReference type="Gene3D" id="3.30.1280.10">
    <property type="entry name" value="Phosphoribosylformylglycinamidine synthase subunit PurS"/>
    <property type="match status" value="1"/>
</dbReference>
<dbReference type="NCBIfam" id="TIGR00302">
    <property type="entry name" value="phosphoribosylformylglycinamidine synthase subunit PurS"/>
    <property type="match status" value="1"/>
</dbReference>
<dbReference type="SUPFAM" id="SSF82697">
    <property type="entry name" value="PurS-like"/>
    <property type="match status" value="1"/>
</dbReference>
<comment type="function">
    <text evidence="6">Part of the phosphoribosylformylglycinamidine synthase complex involved in the purines biosynthetic pathway. Catalyzes the ATP-dependent conversion of formylglycinamide ribonucleotide (FGAR) and glutamine to yield formylglycinamidine ribonucleotide (FGAM) and glutamate. The FGAM synthase complex is composed of three subunits. PurQ produces an ammonia molecule by converting glutamine to glutamate. PurL transfers the ammonia molecule to FGAR to form FGAM in an ATP-dependent manner. PurS interacts with PurQ and PurL and is thought to assist in the transfer of the ammonia molecule from PurQ to PurL.</text>
</comment>
<reference evidence="8" key="1">
    <citation type="journal article" date="2019" name="Int. J. Syst. Evol. Microbiol.">
        <title>The Global Catalogue of Microorganisms (GCM) 10K type strain sequencing project: providing services to taxonomists for standard genome sequencing and annotation.</title>
        <authorList>
            <consortium name="The Broad Institute Genomics Platform"/>
            <consortium name="The Broad Institute Genome Sequencing Center for Infectious Disease"/>
            <person name="Wu L."/>
            <person name="Ma J."/>
        </authorList>
    </citation>
    <scope>NUCLEOTIDE SEQUENCE [LARGE SCALE GENOMIC DNA]</scope>
    <source>
        <strain evidence="8">CCUG 63287</strain>
    </source>
</reference>
<dbReference type="EC" id="6.3.5.3" evidence="6"/>
<comment type="similarity">
    <text evidence="6">Belongs to the PurS family.</text>
</comment>
<accession>A0ABV9JCR9</accession>
<comment type="catalytic activity">
    <reaction evidence="6">
        <text>N(2)-formyl-N(1)-(5-phospho-beta-D-ribosyl)glycinamide + L-glutamine + ATP + H2O = 2-formamido-N(1)-(5-O-phospho-beta-D-ribosyl)acetamidine + L-glutamate + ADP + phosphate + H(+)</text>
        <dbReference type="Rhea" id="RHEA:17129"/>
        <dbReference type="ChEBI" id="CHEBI:15377"/>
        <dbReference type="ChEBI" id="CHEBI:15378"/>
        <dbReference type="ChEBI" id="CHEBI:29985"/>
        <dbReference type="ChEBI" id="CHEBI:30616"/>
        <dbReference type="ChEBI" id="CHEBI:43474"/>
        <dbReference type="ChEBI" id="CHEBI:58359"/>
        <dbReference type="ChEBI" id="CHEBI:147286"/>
        <dbReference type="ChEBI" id="CHEBI:147287"/>
        <dbReference type="ChEBI" id="CHEBI:456216"/>
        <dbReference type="EC" id="6.3.5.3"/>
    </reaction>
</comment>
<dbReference type="InterPro" id="IPR036604">
    <property type="entry name" value="PurS-like_sf"/>
</dbReference>
<protein>
    <recommendedName>
        <fullName evidence="6">Phosphoribosylformylglycinamidine synthase subunit PurS</fullName>
        <shortName evidence="6">FGAM synthase</shortName>
        <ecNumber evidence="6">6.3.5.3</ecNumber>
    </recommendedName>
    <alternativeName>
        <fullName evidence="6">Formylglycinamide ribonucleotide amidotransferase subunit III</fullName>
        <shortName evidence="6">FGAR amidotransferase III</shortName>
        <shortName evidence="6">FGAR-AT III</shortName>
    </alternativeName>
    <alternativeName>
        <fullName evidence="6">Phosphoribosylformylglycinamidine synthase subunit III</fullName>
    </alternativeName>
</protein>
<dbReference type="EMBL" id="JBHSGD010000005">
    <property type="protein sequence ID" value="MFC4652221.1"/>
    <property type="molecule type" value="Genomic_DNA"/>
</dbReference>
<keyword evidence="5 6" id="KW-0067">ATP-binding</keyword>
<comment type="caution">
    <text evidence="7">The sequence shown here is derived from an EMBL/GenBank/DDBJ whole genome shotgun (WGS) entry which is preliminary data.</text>
</comment>